<dbReference type="FunFam" id="3.10.20.340:FF:000001">
    <property type="entry name" value="Arginine biosynthesis bifunctional protein ArgJ, chloroplastic"/>
    <property type="match status" value="1"/>
</dbReference>
<protein>
    <submittedName>
        <fullName evidence="7">Uncharacterized protein</fullName>
    </submittedName>
</protein>
<dbReference type="HAMAP" id="MF_01106">
    <property type="entry name" value="ArgJ"/>
    <property type="match status" value="1"/>
</dbReference>
<dbReference type="Gene3D" id="3.10.20.340">
    <property type="entry name" value="ArgJ beta chain, C-terminal domain"/>
    <property type="match status" value="1"/>
</dbReference>
<keyword evidence="2" id="KW-0055">Arginine biosynthesis</keyword>
<dbReference type="GO" id="GO:0006526">
    <property type="term" value="P:L-arginine biosynthetic process"/>
    <property type="evidence" value="ECO:0007669"/>
    <property type="project" value="UniProtKB-KW"/>
</dbReference>
<gene>
    <name evidence="7" type="ORF">S06H3_40028</name>
</gene>
<comment type="caution">
    <text evidence="7">The sequence shown here is derived from an EMBL/GenBank/DDBJ whole genome shotgun (WGS) entry which is preliminary data.</text>
</comment>
<name>X1Q688_9ZZZZ</name>
<evidence type="ECO:0000256" key="6">
    <source>
        <dbReference type="ARBA" id="ARBA00023315"/>
    </source>
</evidence>
<evidence type="ECO:0000256" key="2">
    <source>
        <dbReference type="ARBA" id="ARBA00022571"/>
    </source>
</evidence>
<feature type="non-terminal residue" evidence="7">
    <location>
        <position position="1"/>
    </location>
</feature>
<keyword evidence="4" id="KW-0808">Transferase</keyword>
<dbReference type="PANTHER" id="PTHR23100:SF0">
    <property type="entry name" value="ARGININE BIOSYNTHESIS BIFUNCTIONAL PROTEIN ARGJ, MITOCHONDRIAL"/>
    <property type="match status" value="1"/>
</dbReference>
<organism evidence="7">
    <name type="scientific">marine sediment metagenome</name>
    <dbReference type="NCBI Taxonomy" id="412755"/>
    <lineage>
        <taxon>unclassified sequences</taxon>
        <taxon>metagenomes</taxon>
        <taxon>ecological metagenomes</taxon>
    </lineage>
</organism>
<dbReference type="GO" id="GO:0004358">
    <property type="term" value="F:L-glutamate N-acetyltransferase activity, acting on acetyl-L-ornithine as donor"/>
    <property type="evidence" value="ECO:0007669"/>
    <property type="project" value="InterPro"/>
</dbReference>
<dbReference type="SUPFAM" id="SSF56266">
    <property type="entry name" value="DmpA/ArgJ-like"/>
    <property type="match status" value="1"/>
</dbReference>
<dbReference type="GO" id="GO:0006592">
    <property type="term" value="P:ornithine biosynthetic process"/>
    <property type="evidence" value="ECO:0007669"/>
    <property type="project" value="TreeGrafter"/>
</dbReference>
<dbReference type="InterPro" id="IPR042195">
    <property type="entry name" value="ArgJ_beta_C"/>
</dbReference>
<dbReference type="AlphaFoldDB" id="X1Q688"/>
<evidence type="ECO:0000256" key="4">
    <source>
        <dbReference type="ARBA" id="ARBA00022679"/>
    </source>
</evidence>
<evidence type="ECO:0000313" key="7">
    <source>
        <dbReference type="EMBL" id="GAI46575.1"/>
    </source>
</evidence>
<dbReference type="Pfam" id="PF01960">
    <property type="entry name" value="ArgJ"/>
    <property type="match status" value="1"/>
</dbReference>
<dbReference type="InterPro" id="IPR016117">
    <property type="entry name" value="ArgJ-like_dom_sf"/>
</dbReference>
<dbReference type="Gene3D" id="3.30.2330.10">
    <property type="entry name" value="arginine biosynthesis bifunctional protein suprefamily"/>
    <property type="match status" value="1"/>
</dbReference>
<keyword evidence="6" id="KW-0012">Acyltransferase</keyword>
<keyword evidence="3" id="KW-0028">Amino-acid biosynthesis</keyword>
<accession>X1Q688</accession>
<comment type="similarity">
    <text evidence="1">Belongs to the ArgJ family.</text>
</comment>
<reference evidence="7" key="1">
    <citation type="journal article" date="2014" name="Front. Microbiol.">
        <title>High frequency of phylogenetically diverse reductive dehalogenase-homologous genes in deep subseafloor sedimentary metagenomes.</title>
        <authorList>
            <person name="Kawai M."/>
            <person name="Futagami T."/>
            <person name="Toyoda A."/>
            <person name="Takaki Y."/>
            <person name="Nishi S."/>
            <person name="Hori S."/>
            <person name="Arai W."/>
            <person name="Tsubouchi T."/>
            <person name="Morono Y."/>
            <person name="Uchiyama I."/>
            <person name="Ito T."/>
            <person name="Fujiyama A."/>
            <person name="Inagaki F."/>
            <person name="Takami H."/>
        </authorList>
    </citation>
    <scope>NUCLEOTIDE SEQUENCE</scope>
    <source>
        <strain evidence="7">Expedition CK06-06</strain>
    </source>
</reference>
<dbReference type="PANTHER" id="PTHR23100">
    <property type="entry name" value="ARGININE BIOSYNTHESIS BIFUNCTIONAL PROTEIN ARGJ"/>
    <property type="match status" value="1"/>
</dbReference>
<proteinExistence type="inferred from homology"/>
<dbReference type="InterPro" id="IPR002813">
    <property type="entry name" value="Arg_biosynth_ArgJ"/>
</dbReference>
<evidence type="ECO:0000256" key="5">
    <source>
        <dbReference type="ARBA" id="ARBA00022813"/>
    </source>
</evidence>
<evidence type="ECO:0000256" key="3">
    <source>
        <dbReference type="ARBA" id="ARBA00022605"/>
    </source>
</evidence>
<sequence length="194" mass="20328">ALQKAIDCSFNMISIDGDTSPSDCAFLLANGLAGNEPIGFDNGDAFQEALNAVCTHLAKSIARDGEGATKLIEITVQGAADQAGARQAARTITSSPLVKAAIHGNDPNWGRIVAALGRSGAAVSEDKLDVYLNDVCIMKQGRPTSFSKQEMISALSNSDDVLIRLCLNLGDGQATAWGCDLSEEYVTINSAYTT</sequence>
<dbReference type="EMBL" id="BARV01024532">
    <property type="protein sequence ID" value="GAI46575.1"/>
    <property type="molecule type" value="Genomic_DNA"/>
</dbReference>
<keyword evidence="5" id="KW-0068">Autocatalytic cleavage</keyword>
<dbReference type="GO" id="GO:0004042">
    <property type="term" value="F:L-glutamate N-acetyltransferase activity"/>
    <property type="evidence" value="ECO:0007669"/>
    <property type="project" value="TreeGrafter"/>
</dbReference>
<evidence type="ECO:0000256" key="1">
    <source>
        <dbReference type="ARBA" id="ARBA00006774"/>
    </source>
</evidence>